<proteinExistence type="predicted"/>
<evidence type="ECO:0000313" key="3">
    <source>
        <dbReference type="Proteomes" id="UP001634394"/>
    </source>
</evidence>
<sequence>MDIRASYTVFQTYVDDNKCLYTSFGHFGSFISVAIYGIVSHDTMADQPTITILHRLLPRFENSVIWILSSFSDEAYFYLQANSLHLHARSRGGSYHRLHDDLHHF</sequence>
<keyword evidence="3" id="KW-1185">Reference proteome</keyword>
<keyword evidence="1" id="KW-1133">Transmembrane helix</keyword>
<dbReference type="EMBL" id="JBJQND010000014">
    <property type="protein sequence ID" value="KAL3853870.1"/>
    <property type="molecule type" value="Genomic_DNA"/>
</dbReference>
<dbReference type="AlphaFoldDB" id="A0ABD3V005"/>
<gene>
    <name evidence="2" type="ORF">ACJMK2_013169</name>
</gene>
<reference evidence="2 3" key="1">
    <citation type="submission" date="2024-11" db="EMBL/GenBank/DDBJ databases">
        <title>Chromosome-level genome assembly of the freshwater bivalve Anodonta woodiana.</title>
        <authorList>
            <person name="Chen X."/>
        </authorList>
    </citation>
    <scope>NUCLEOTIDE SEQUENCE [LARGE SCALE GENOMIC DNA]</scope>
    <source>
        <strain evidence="2">MN2024</strain>
        <tissue evidence="2">Gills</tissue>
    </source>
</reference>
<comment type="caution">
    <text evidence="2">The sequence shown here is derived from an EMBL/GenBank/DDBJ whole genome shotgun (WGS) entry which is preliminary data.</text>
</comment>
<evidence type="ECO:0000256" key="1">
    <source>
        <dbReference type="SAM" id="Phobius"/>
    </source>
</evidence>
<keyword evidence="1" id="KW-0472">Membrane</keyword>
<organism evidence="2 3">
    <name type="scientific">Sinanodonta woodiana</name>
    <name type="common">Chinese pond mussel</name>
    <name type="synonym">Anodonta woodiana</name>
    <dbReference type="NCBI Taxonomy" id="1069815"/>
    <lineage>
        <taxon>Eukaryota</taxon>
        <taxon>Metazoa</taxon>
        <taxon>Spiralia</taxon>
        <taxon>Lophotrochozoa</taxon>
        <taxon>Mollusca</taxon>
        <taxon>Bivalvia</taxon>
        <taxon>Autobranchia</taxon>
        <taxon>Heteroconchia</taxon>
        <taxon>Palaeoheterodonta</taxon>
        <taxon>Unionida</taxon>
        <taxon>Unionoidea</taxon>
        <taxon>Unionidae</taxon>
        <taxon>Unioninae</taxon>
        <taxon>Sinanodonta</taxon>
    </lineage>
</organism>
<feature type="transmembrane region" description="Helical" evidence="1">
    <location>
        <begin position="20"/>
        <end position="39"/>
    </location>
</feature>
<accession>A0ABD3V005</accession>
<name>A0ABD3V005_SINWO</name>
<evidence type="ECO:0000313" key="2">
    <source>
        <dbReference type="EMBL" id="KAL3853870.1"/>
    </source>
</evidence>
<dbReference type="Proteomes" id="UP001634394">
    <property type="component" value="Unassembled WGS sequence"/>
</dbReference>
<keyword evidence="1" id="KW-0812">Transmembrane</keyword>
<protein>
    <submittedName>
        <fullName evidence="2">Uncharacterized protein</fullName>
    </submittedName>
</protein>